<evidence type="ECO:0000256" key="1">
    <source>
        <dbReference type="ARBA" id="ARBA00004651"/>
    </source>
</evidence>
<dbReference type="Pfam" id="PF07690">
    <property type="entry name" value="MFS_1"/>
    <property type="match status" value="1"/>
</dbReference>
<dbReference type="PANTHER" id="PTHR23517:SF3">
    <property type="entry name" value="INTEGRAL MEMBRANE TRANSPORT PROTEIN"/>
    <property type="match status" value="1"/>
</dbReference>
<feature type="transmembrane region" description="Helical" evidence="8">
    <location>
        <begin position="99"/>
        <end position="124"/>
    </location>
</feature>
<evidence type="ECO:0000259" key="9">
    <source>
        <dbReference type="PROSITE" id="PS50850"/>
    </source>
</evidence>
<feature type="transmembrane region" description="Helical" evidence="8">
    <location>
        <begin position="42"/>
        <end position="62"/>
    </location>
</feature>
<evidence type="ECO:0000313" key="11">
    <source>
        <dbReference type="Proteomes" id="UP001596432"/>
    </source>
</evidence>
<dbReference type="Proteomes" id="UP001596432">
    <property type="component" value="Unassembled WGS sequence"/>
</dbReference>
<feature type="transmembrane region" description="Helical" evidence="8">
    <location>
        <begin position="403"/>
        <end position="424"/>
    </location>
</feature>
<evidence type="ECO:0000256" key="5">
    <source>
        <dbReference type="ARBA" id="ARBA00022989"/>
    </source>
</evidence>
<proteinExistence type="predicted"/>
<feature type="transmembrane region" description="Helical" evidence="8">
    <location>
        <begin position="246"/>
        <end position="268"/>
    </location>
</feature>
<keyword evidence="4 8" id="KW-0812">Transmembrane</keyword>
<evidence type="ECO:0000256" key="2">
    <source>
        <dbReference type="ARBA" id="ARBA00022448"/>
    </source>
</evidence>
<feature type="transmembrane region" description="Helical" evidence="8">
    <location>
        <begin position="336"/>
        <end position="355"/>
    </location>
</feature>
<keyword evidence="6 8" id="KW-0472">Membrane</keyword>
<dbReference type="AlphaFoldDB" id="A0ABD5Y3S7"/>
<reference evidence="10 11" key="1">
    <citation type="journal article" date="2019" name="Int. J. Syst. Evol. Microbiol.">
        <title>The Global Catalogue of Microorganisms (GCM) 10K type strain sequencing project: providing services to taxonomists for standard genome sequencing and annotation.</title>
        <authorList>
            <consortium name="The Broad Institute Genomics Platform"/>
            <consortium name="The Broad Institute Genome Sequencing Center for Infectious Disease"/>
            <person name="Wu L."/>
            <person name="Ma J."/>
        </authorList>
    </citation>
    <scope>NUCLEOTIDE SEQUENCE [LARGE SCALE GENOMIC DNA]</scope>
    <source>
        <strain evidence="10 11">XZYJT29</strain>
    </source>
</reference>
<evidence type="ECO:0000256" key="4">
    <source>
        <dbReference type="ARBA" id="ARBA00022692"/>
    </source>
</evidence>
<sequence>MVVPDRYARFDALALTALVWFLGKFLRYAFPPLFGTLGSTYGVSRTVLGSAFTGLMLVYAAMQFPSGLLADRLGSVRVITAGALVAAAAALALAVDAPLWVLIGAMALVGAGTGTYKTVGVSLLSRAYPARTGRALGIFDTFGTFGGVAAPAAVVVASGLPAAFGAPWRSLFLAAGVVGVGLAVGFARVVPRRLPDEPAGAAANGAGPADGEPASADDVTGSAADGSGDGGVPLGAYVALFRDRRFALFVVVTICFSFAYNGAVAFLPLYLAEETAVSEATANLLFSVLFVVSLVQLVTGEASDRVGVEAILALTLGVATAGLLAVLALSATGGPVVLGGAVVLLGLGAHGYRPVRGAYMMSVVPESVAGGSLGVVRTLLMAAGAVSPAIVGYLSETAGFGTAFQLLAAALVAATALSLVLWALGR</sequence>
<dbReference type="GeneID" id="78820692"/>
<dbReference type="EMBL" id="JBHTAS010000001">
    <property type="protein sequence ID" value="MFC7140404.1"/>
    <property type="molecule type" value="Genomic_DNA"/>
</dbReference>
<evidence type="ECO:0000256" key="3">
    <source>
        <dbReference type="ARBA" id="ARBA00022475"/>
    </source>
</evidence>
<dbReference type="InterPro" id="IPR011701">
    <property type="entry name" value="MFS"/>
</dbReference>
<evidence type="ECO:0000313" key="10">
    <source>
        <dbReference type="EMBL" id="MFC7140404.1"/>
    </source>
</evidence>
<feature type="region of interest" description="Disordered" evidence="7">
    <location>
        <begin position="200"/>
        <end position="226"/>
    </location>
</feature>
<name>A0ABD5Y3S7_9EURY</name>
<dbReference type="SUPFAM" id="SSF103473">
    <property type="entry name" value="MFS general substrate transporter"/>
    <property type="match status" value="1"/>
</dbReference>
<evidence type="ECO:0000256" key="6">
    <source>
        <dbReference type="ARBA" id="ARBA00023136"/>
    </source>
</evidence>
<feature type="transmembrane region" description="Helical" evidence="8">
    <location>
        <begin position="280"/>
        <end position="298"/>
    </location>
</feature>
<feature type="transmembrane region" description="Helical" evidence="8">
    <location>
        <begin position="170"/>
        <end position="190"/>
    </location>
</feature>
<dbReference type="Gene3D" id="1.20.1250.20">
    <property type="entry name" value="MFS general substrate transporter like domains"/>
    <property type="match status" value="2"/>
</dbReference>
<evidence type="ECO:0000256" key="7">
    <source>
        <dbReference type="SAM" id="MobiDB-lite"/>
    </source>
</evidence>
<feature type="transmembrane region" description="Helical" evidence="8">
    <location>
        <begin position="310"/>
        <end position="330"/>
    </location>
</feature>
<keyword evidence="2" id="KW-0813">Transport</keyword>
<feature type="domain" description="Major facilitator superfamily (MFS) profile" evidence="9">
    <location>
        <begin position="12"/>
        <end position="426"/>
    </location>
</feature>
<dbReference type="PANTHER" id="PTHR23517">
    <property type="entry name" value="RESISTANCE PROTEIN MDTM, PUTATIVE-RELATED-RELATED"/>
    <property type="match status" value="1"/>
</dbReference>
<feature type="transmembrane region" description="Helical" evidence="8">
    <location>
        <begin position="367"/>
        <end position="391"/>
    </location>
</feature>
<organism evidence="10 11">
    <name type="scientific">Halosimplex aquaticum</name>
    <dbReference type="NCBI Taxonomy" id="3026162"/>
    <lineage>
        <taxon>Archaea</taxon>
        <taxon>Methanobacteriati</taxon>
        <taxon>Methanobacteriota</taxon>
        <taxon>Stenosarchaea group</taxon>
        <taxon>Halobacteria</taxon>
        <taxon>Halobacteriales</taxon>
        <taxon>Haloarculaceae</taxon>
        <taxon>Halosimplex</taxon>
    </lineage>
</organism>
<comment type="subcellular location">
    <subcellularLocation>
        <location evidence="1">Cell membrane</location>
        <topology evidence="1">Multi-pass membrane protein</topology>
    </subcellularLocation>
</comment>
<keyword evidence="3" id="KW-1003">Cell membrane</keyword>
<dbReference type="InterPro" id="IPR020846">
    <property type="entry name" value="MFS_dom"/>
</dbReference>
<feature type="transmembrane region" description="Helical" evidence="8">
    <location>
        <begin position="136"/>
        <end position="164"/>
    </location>
</feature>
<gene>
    <name evidence="10" type="ORF">ACFQMA_11260</name>
</gene>
<protein>
    <submittedName>
        <fullName evidence="10">MFS transporter</fullName>
    </submittedName>
</protein>
<keyword evidence="11" id="KW-1185">Reference proteome</keyword>
<dbReference type="GO" id="GO:0005886">
    <property type="term" value="C:plasma membrane"/>
    <property type="evidence" value="ECO:0007669"/>
    <property type="project" value="UniProtKB-SubCell"/>
</dbReference>
<keyword evidence="5 8" id="KW-1133">Transmembrane helix</keyword>
<dbReference type="PROSITE" id="PS50850">
    <property type="entry name" value="MFS"/>
    <property type="match status" value="1"/>
</dbReference>
<accession>A0ABD5Y3S7</accession>
<feature type="transmembrane region" description="Helical" evidence="8">
    <location>
        <begin position="74"/>
        <end position="93"/>
    </location>
</feature>
<evidence type="ECO:0000256" key="8">
    <source>
        <dbReference type="SAM" id="Phobius"/>
    </source>
</evidence>
<dbReference type="RefSeq" id="WP_274325961.1">
    <property type="nucleotide sequence ID" value="NZ_CP118158.1"/>
</dbReference>
<dbReference type="InterPro" id="IPR050171">
    <property type="entry name" value="MFS_Transporters"/>
</dbReference>
<comment type="caution">
    <text evidence="10">The sequence shown here is derived from an EMBL/GenBank/DDBJ whole genome shotgun (WGS) entry which is preliminary data.</text>
</comment>
<feature type="transmembrane region" description="Helical" evidence="8">
    <location>
        <begin position="12"/>
        <end position="30"/>
    </location>
</feature>
<dbReference type="InterPro" id="IPR036259">
    <property type="entry name" value="MFS_trans_sf"/>
</dbReference>